<reference evidence="3" key="1">
    <citation type="submission" date="2023-07" db="EMBL/GenBank/DDBJ databases">
        <title>30 novel species of actinomycetes from the DSMZ collection.</title>
        <authorList>
            <person name="Nouioui I."/>
        </authorList>
    </citation>
    <scope>NUCLEOTIDE SEQUENCE [LARGE SCALE GENOMIC DNA]</scope>
    <source>
        <strain evidence="3">DSM 44915</strain>
    </source>
</reference>
<evidence type="ECO:0000313" key="3">
    <source>
        <dbReference type="Proteomes" id="UP001183410"/>
    </source>
</evidence>
<dbReference type="InterPro" id="IPR054738">
    <property type="entry name" value="Siphovirus-type_tail_C"/>
</dbReference>
<name>A0ABU2JSK3_9ACTN</name>
<evidence type="ECO:0000313" key="2">
    <source>
        <dbReference type="EMBL" id="MDT0267975.1"/>
    </source>
</evidence>
<dbReference type="Gene3D" id="2.60.120.860">
    <property type="match status" value="1"/>
</dbReference>
<proteinExistence type="predicted"/>
<protein>
    <submittedName>
        <fullName evidence="2">Phage tail family protein</fullName>
    </submittedName>
</protein>
<gene>
    <name evidence="2" type="ORF">RM844_16975</name>
</gene>
<dbReference type="Pfam" id="PF22768">
    <property type="entry name" value="SPP1_Dit"/>
    <property type="match status" value="1"/>
</dbReference>
<keyword evidence="3" id="KW-1185">Reference proteome</keyword>
<dbReference type="Proteomes" id="UP001183410">
    <property type="component" value="Unassembled WGS sequence"/>
</dbReference>
<sequence>MANALTGVTEIDDLITQDGQMQWGGMLLGESTPYVGVQLTGWDDLPDMASGTVAMPTQHGAWPGELLAGVRVLTWDFRILPRRIGDFPRLLSRLLAVTGVRQEEQPLVVQLAGARRLLFARVTRRALTADRVYTRGEPTGTIVWEASDPRRYEVRRHVARTGLPTPGEGLRWPLSWPLDWMRESPPTHVRRWSSPAAGRLVVVNTGDAPSHPVIEFRGPLLRPSLTDMDTGRVLEYATGLRRDDVLTVDTLAGTVLLNGVESRLFTATPRSTPERLFTLEPGTTRLLFNAEPGRFDPAASASIVWRSAHW</sequence>
<dbReference type="EMBL" id="JAVREO010000009">
    <property type="protein sequence ID" value="MDT0267975.1"/>
    <property type="molecule type" value="Genomic_DNA"/>
</dbReference>
<accession>A0ABU2JSK3</accession>
<evidence type="ECO:0000259" key="1">
    <source>
        <dbReference type="Pfam" id="PF22768"/>
    </source>
</evidence>
<comment type="caution">
    <text evidence="2">The sequence shown here is derived from an EMBL/GenBank/DDBJ whole genome shotgun (WGS) entry which is preliminary data.</text>
</comment>
<organism evidence="2 3">
    <name type="scientific">Streptomyces chisholmiae</name>
    <dbReference type="NCBI Taxonomy" id="3075540"/>
    <lineage>
        <taxon>Bacteria</taxon>
        <taxon>Bacillati</taxon>
        <taxon>Actinomycetota</taxon>
        <taxon>Actinomycetes</taxon>
        <taxon>Kitasatosporales</taxon>
        <taxon>Streptomycetaceae</taxon>
        <taxon>Streptomyces</taxon>
    </lineage>
</organism>
<feature type="domain" description="Siphovirus-type tail component C-terminal" evidence="1">
    <location>
        <begin position="205"/>
        <end position="288"/>
    </location>
</feature>